<dbReference type="Pfam" id="PF00528">
    <property type="entry name" value="BPD_transp_1"/>
    <property type="match status" value="1"/>
</dbReference>
<evidence type="ECO:0000256" key="2">
    <source>
        <dbReference type="ARBA" id="ARBA00022448"/>
    </source>
</evidence>
<dbReference type="NCBIfam" id="TIGR01726">
    <property type="entry name" value="HEQRo_perm_3TM"/>
    <property type="match status" value="1"/>
</dbReference>
<keyword evidence="4 7" id="KW-0812">Transmembrane</keyword>
<keyword evidence="2 7" id="KW-0813">Transport</keyword>
<organism evidence="9 10">
    <name type="scientific">Paenibacillus jilunlii</name>
    <dbReference type="NCBI Taxonomy" id="682956"/>
    <lineage>
        <taxon>Bacteria</taxon>
        <taxon>Bacillati</taxon>
        <taxon>Bacillota</taxon>
        <taxon>Bacilli</taxon>
        <taxon>Bacillales</taxon>
        <taxon>Paenibacillaceae</taxon>
        <taxon>Paenibacillus</taxon>
    </lineage>
</organism>
<dbReference type="CDD" id="cd06261">
    <property type="entry name" value="TM_PBP2"/>
    <property type="match status" value="1"/>
</dbReference>
<dbReference type="PROSITE" id="PS50928">
    <property type="entry name" value="ABC_TM1"/>
    <property type="match status" value="1"/>
</dbReference>
<dbReference type="InterPro" id="IPR010065">
    <property type="entry name" value="AA_ABC_transptr_permease_3TM"/>
</dbReference>
<feature type="transmembrane region" description="Helical" evidence="7">
    <location>
        <begin position="98"/>
        <end position="117"/>
    </location>
</feature>
<keyword evidence="5 7" id="KW-1133">Transmembrane helix</keyword>
<name>A0A1G9LS77_9BACL</name>
<feature type="transmembrane region" description="Helical" evidence="7">
    <location>
        <begin position="199"/>
        <end position="217"/>
    </location>
</feature>
<feature type="transmembrane region" description="Helical" evidence="7">
    <location>
        <begin position="68"/>
        <end position="92"/>
    </location>
</feature>
<evidence type="ECO:0000313" key="9">
    <source>
        <dbReference type="EMBL" id="SDL64830.1"/>
    </source>
</evidence>
<dbReference type="PANTHER" id="PTHR30614:SF43">
    <property type="entry name" value="L-CYSTINE TRANSPORT SYSTEM PERMEASE PROTEIN TCYM"/>
    <property type="match status" value="1"/>
</dbReference>
<dbReference type="AlphaFoldDB" id="A0A1G9LS77"/>
<proteinExistence type="inferred from homology"/>
<keyword evidence="6 7" id="KW-0472">Membrane</keyword>
<dbReference type="EMBL" id="FNGM01000004">
    <property type="protein sequence ID" value="SDL64830.1"/>
    <property type="molecule type" value="Genomic_DNA"/>
</dbReference>
<dbReference type="InterPro" id="IPR043429">
    <property type="entry name" value="ArtM/GltK/GlnP/TcyL/YhdX-like"/>
</dbReference>
<dbReference type="GO" id="GO:0022857">
    <property type="term" value="F:transmembrane transporter activity"/>
    <property type="evidence" value="ECO:0007669"/>
    <property type="project" value="InterPro"/>
</dbReference>
<dbReference type="Proteomes" id="UP000182783">
    <property type="component" value="Unassembled WGS sequence"/>
</dbReference>
<keyword evidence="3" id="KW-1003">Cell membrane</keyword>
<comment type="subcellular location">
    <subcellularLocation>
        <location evidence="1 7">Cell membrane</location>
        <topology evidence="1 7">Multi-pass membrane protein</topology>
    </subcellularLocation>
</comment>
<dbReference type="SUPFAM" id="SSF161098">
    <property type="entry name" value="MetI-like"/>
    <property type="match status" value="1"/>
</dbReference>
<evidence type="ECO:0000256" key="5">
    <source>
        <dbReference type="ARBA" id="ARBA00022989"/>
    </source>
</evidence>
<dbReference type="InterPro" id="IPR035906">
    <property type="entry name" value="MetI-like_sf"/>
</dbReference>
<dbReference type="GO" id="GO:0043190">
    <property type="term" value="C:ATP-binding cassette (ABC) transporter complex"/>
    <property type="evidence" value="ECO:0007669"/>
    <property type="project" value="InterPro"/>
</dbReference>
<feature type="transmembrane region" description="Helical" evidence="7">
    <location>
        <begin position="29"/>
        <end position="47"/>
    </location>
</feature>
<evidence type="ECO:0000313" key="10">
    <source>
        <dbReference type="Proteomes" id="UP000182783"/>
    </source>
</evidence>
<dbReference type="PANTHER" id="PTHR30614">
    <property type="entry name" value="MEMBRANE COMPONENT OF AMINO ACID ABC TRANSPORTER"/>
    <property type="match status" value="1"/>
</dbReference>
<feature type="domain" description="ABC transmembrane type-1" evidence="8">
    <location>
        <begin position="20"/>
        <end position="221"/>
    </location>
</feature>
<accession>A0A1G9LS77</accession>
<reference evidence="9 10" key="1">
    <citation type="submission" date="2016-10" db="EMBL/GenBank/DDBJ databases">
        <authorList>
            <person name="de Groot N.N."/>
        </authorList>
    </citation>
    <scope>NUCLEOTIDE SEQUENCE [LARGE SCALE GENOMIC DNA]</scope>
    <source>
        <strain evidence="9 10">CGMCC 1.10239</strain>
    </source>
</reference>
<dbReference type="Gene3D" id="1.10.3720.10">
    <property type="entry name" value="MetI-like"/>
    <property type="match status" value="1"/>
</dbReference>
<evidence type="ECO:0000256" key="7">
    <source>
        <dbReference type="RuleBase" id="RU363032"/>
    </source>
</evidence>
<comment type="similarity">
    <text evidence="7">Belongs to the binding-protein-dependent transport system permease family.</text>
</comment>
<evidence type="ECO:0000256" key="1">
    <source>
        <dbReference type="ARBA" id="ARBA00004651"/>
    </source>
</evidence>
<protein>
    <submittedName>
        <fullName evidence="9">L-cystine transport system permease protein</fullName>
    </submittedName>
</protein>
<evidence type="ECO:0000256" key="6">
    <source>
        <dbReference type="ARBA" id="ARBA00023136"/>
    </source>
</evidence>
<evidence type="ECO:0000259" key="8">
    <source>
        <dbReference type="PROSITE" id="PS50928"/>
    </source>
</evidence>
<sequence length="237" mass="25686">MMKLDPSFIWTAFVQILSAIPTTLYITLVSVSAGLIIGIAVALIRIYKVPFLHPLATGYVTFIRGTPMLTHLLLIYFGLPMIIDGLAAHFGWGFRSVSIPMIGFAYIAFSITAGAYMSEVVRSGLLAVDRGQMEAAHAVGMTTSQALRRIVFPQALAAGLPNLSNSVIGMLHGSTLAFTVSVVDINAQAQIVASTNWKFFEAYLAAALIFWGLTFLIERATALIEKRINLYNRGGVI</sequence>
<evidence type="ECO:0000256" key="4">
    <source>
        <dbReference type="ARBA" id="ARBA00022692"/>
    </source>
</evidence>
<dbReference type="GO" id="GO:0006865">
    <property type="term" value="P:amino acid transport"/>
    <property type="evidence" value="ECO:0007669"/>
    <property type="project" value="TreeGrafter"/>
</dbReference>
<dbReference type="InterPro" id="IPR000515">
    <property type="entry name" value="MetI-like"/>
</dbReference>
<gene>
    <name evidence="9" type="ORF">SAMN05216191_104226</name>
</gene>
<evidence type="ECO:0000256" key="3">
    <source>
        <dbReference type="ARBA" id="ARBA00022475"/>
    </source>
</evidence>